<dbReference type="RefSeq" id="WP_343509597.1">
    <property type="nucleotide sequence ID" value="NZ_JBAPMB010000018.1"/>
</dbReference>
<reference evidence="1 2" key="1">
    <citation type="submission" date="2019-11" db="EMBL/GenBank/DDBJ databases">
        <title>Draft Genome Sequence of Plant Growth-Promoting Rhizosphere-Associated Bacteria.</title>
        <authorList>
            <person name="Vasilyev I.Y."/>
            <person name="Radchenko V."/>
            <person name="Ilnitskaya E.V."/>
        </authorList>
    </citation>
    <scope>NUCLEOTIDE SEQUENCE [LARGE SCALE GENOMIC DNA]</scope>
    <source>
        <strain evidence="1 2">VRA_07sq_f</strain>
    </source>
</reference>
<dbReference type="EMBL" id="WKKY01000002">
    <property type="protein sequence ID" value="MSE19729.1"/>
    <property type="molecule type" value="Genomic_DNA"/>
</dbReference>
<comment type="caution">
    <text evidence="1">The sequence shown here is derived from an EMBL/GenBank/DDBJ whole genome shotgun (WGS) entry which is preliminary data.</text>
</comment>
<name>A0A844EEG8_9LACO</name>
<gene>
    <name evidence="1" type="ORF">GKC44_00315</name>
</gene>
<evidence type="ECO:0000313" key="2">
    <source>
        <dbReference type="Proteomes" id="UP000491237"/>
    </source>
</evidence>
<dbReference type="Proteomes" id="UP000491237">
    <property type="component" value="Unassembled WGS sequence"/>
</dbReference>
<accession>A0A844EEG8</accession>
<organism evidence="1 2">
    <name type="scientific">Lentilactobacillus parabuchneri</name>
    <dbReference type="NCBI Taxonomy" id="152331"/>
    <lineage>
        <taxon>Bacteria</taxon>
        <taxon>Bacillati</taxon>
        <taxon>Bacillota</taxon>
        <taxon>Bacilli</taxon>
        <taxon>Lactobacillales</taxon>
        <taxon>Lactobacillaceae</taxon>
        <taxon>Lentilactobacillus</taxon>
    </lineage>
</organism>
<evidence type="ECO:0000313" key="1">
    <source>
        <dbReference type="EMBL" id="MSE19729.1"/>
    </source>
</evidence>
<proteinExistence type="predicted"/>
<sequence>MSKYNDTLLTNAGVDLASRAAHGDASFKIIRVESTADDLSSKTEDELKAMTAIPNKVQDGSIVGQEDTAPAIQGIRLQFLNTGLTKSYSIQAMGIYAKEDGQEQEILYAITTAEKEHPQYMPDFADKVTLRFGMTIRVVVGDKANVVIVFDPDGLATIKFVQDAIASVKIDDTDFAKLSKDNTFKGINKFEKAPTNSVGVEYVLKDYVDKLVADATQAAIDQSKENTLTEFTKRNVPNPFWTGTQAEFDVLKSAGKLNPDGDYRIVEADS</sequence>
<protein>
    <submittedName>
        <fullName evidence="1">Uncharacterized protein</fullName>
    </submittedName>
</protein>
<dbReference type="AlphaFoldDB" id="A0A844EEG8"/>